<protein>
    <submittedName>
        <fullName evidence="2">Uncharacterized protein</fullName>
    </submittedName>
</protein>
<reference evidence="2" key="1">
    <citation type="submission" date="2020-11" db="EMBL/GenBank/DDBJ databases">
        <authorList>
            <consortium name="DOE Joint Genome Institute"/>
            <person name="Ahrendt S."/>
            <person name="Riley R."/>
            <person name="Andreopoulos W."/>
            <person name="Labutti K."/>
            <person name="Pangilinan J."/>
            <person name="Ruiz-Duenas F.J."/>
            <person name="Barrasa J.M."/>
            <person name="Sanchez-Garcia M."/>
            <person name="Camarero S."/>
            <person name="Miyauchi S."/>
            <person name="Serrano A."/>
            <person name="Linde D."/>
            <person name="Babiker R."/>
            <person name="Drula E."/>
            <person name="Ayuso-Fernandez I."/>
            <person name="Pacheco R."/>
            <person name="Padilla G."/>
            <person name="Ferreira P."/>
            <person name="Barriuso J."/>
            <person name="Kellner H."/>
            <person name="Castanera R."/>
            <person name="Alfaro M."/>
            <person name="Ramirez L."/>
            <person name="Pisabarro A.G."/>
            <person name="Kuo A."/>
            <person name="Tritt A."/>
            <person name="Lipzen A."/>
            <person name="He G."/>
            <person name="Yan M."/>
            <person name="Ng V."/>
            <person name="Cullen D."/>
            <person name="Martin F."/>
            <person name="Rosso M.-N."/>
            <person name="Henrissat B."/>
            <person name="Hibbett D."/>
            <person name="Martinez A.T."/>
            <person name="Grigoriev I.V."/>
        </authorList>
    </citation>
    <scope>NUCLEOTIDE SEQUENCE</scope>
    <source>
        <strain evidence="2">CBS 506.95</strain>
    </source>
</reference>
<feature type="compositionally biased region" description="Polar residues" evidence="1">
    <location>
        <begin position="211"/>
        <end position="230"/>
    </location>
</feature>
<feature type="region of interest" description="Disordered" evidence="1">
    <location>
        <begin position="291"/>
        <end position="325"/>
    </location>
</feature>
<comment type="caution">
    <text evidence="2">The sequence shown here is derived from an EMBL/GenBank/DDBJ whole genome shotgun (WGS) entry which is preliminary data.</text>
</comment>
<gene>
    <name evidence="2" type="ORF">CPB83DRAFT_848360</name>
</gene>
<name>A0A9P6ENJ2_9AGAR</name>
<feature type="region of interest" description="Disordered" evidence="1">
    <location>
        <begin position="494"/>
        <end position="513"/>
    </location>
</feature>
<accession>A0A9P6ENJ2</accession>
<dbReference type="Proteomes" id="UP000807306">
    <property type="component" value="Unassembled WGS sequence"/>
</dbReference>
<dbReference type="AlphaFoldDB" id="A0A9P6ENJ2"/>
<feature type="region of interest" description="Disordered" evidence="1">
    <location>
        <begin position="1"/>
        <end position="22"/>
    </location>
</feature>
<proteinExistence type="predicted"/>
<organism evidence="2 3">
    <name type="scientific">Crepidotus variabilis</name>
    <dbReference type="NCBI Taxonomy" id="179855"/>
    <lineage>
        <taxon>Eukaryota</taxon>
        <taxon>Fungi</taxon>
        <taxon>Dikarya</taxon>
        <taxon>Basidiomycota</taxon>
        <taxon>Agaricomycotina</taxon>
        <taxon>Agaricomycetes</taxon>
        <taxon>Agaricomycetidae</taxon>
        <taxon>Agaricales</taxon>
        <taxon>Agaricineae</taxon>
        <taxon>Crepidotaceae</taxon>
        <taxon>Crepidotus</taxon>
    </lineage>
</organism>
<feature type="compositionally biased region" description="Low complexity" evidence="1">
    <location>
        <begin position="39"/>
        <end position="59"/>
    </location>
</feature>
<evidence type="ECO:0000256" key="1">
    <source>
        <dbReference type="SAM" id="MobiDB-lite"/>
    </source>
</evidence>
<evidence type="ECO:0000313" key="2">
    <source>
        <dbReference type="EMBL" id="KAF9532108.1"/>
    </source>
</evidence>
<feature type="compositionally biased region" description="Polar residues" evidence="1">
    <location>
        <begin position="305"/>
        <end position="321"/>
    </location>
</feature>
<evidence type="ECO:0000313" key="3">
    <source>
        <dbReference type="Proteomes" id="UP000807306"/>
    </source>
</evidence>
<dbReference type="EMBL" id="MU157833">
    <property type="protein sequence ID" value="KAF9532108.1"/>
    <property type="molecule type" value="Genomic_DNA"/>
</dbReference>
<feature type="compositionally biased region" description="Low complexity" evidence="1">
    <location>
        <begin position="370"/>
        <end position="429"/>
    </location>
</feature>
<feature type="region of interest" description="Disordered" evidence="1">
    <location>
        <begin position="339"/>
        <end position="430"/>
    </location>
</feature>
<feature type="region of interest" description="Disordered" evidence="1">
    <location>
        <begin position="36"/>
        <end position="68"/>
    </location>
</feature>
<feature type="compositionally biased region" description="Basic and acidic residues" evidence="1">
    <location>
        <begin position="178"/>
        <end position="202"/>
    </location>
</feature>
<keyword evidence="3" id="KW-1185">Reference proteome</keyword>
<sequence length="763" mass="85140">MNRGRSRQVSTSALARQASEERIMSPIPVKPAFAPLFLRTDSPSPPSSSTSMSPDYYDSPPSPPRSLEDQVHEAYALEDIHLAKILLLRLKGIEVTSDDDPRIAAVQDEDFDFCFMPNGPLLNEQDEKALKEIQNREMERIEELRRVERMRMCERKWIDEKQRLREQRIAEFRRRERTRLQEEEERQRQEEKRKLADEDRRRAAPLRNRKQVYSVNHLQRNRSMQDNQQPFVYDLMVPGPSSYPPRHSQPRVTPPPAPTHSRHIYHQPTFDDSAGVPFRDVLQSMQGQLFPPTADEEHQRRSRGETTPATSISRSRTQSQPRLKRRDMALMEALLEEVKYSEEERKSRKGKGKAQDCSSRRRSPACVACSSMSRSPLSSPSLADSSSSSSSSVSRTSSWLSFRSSSSSSSSLSSSTELTTPSTSPTKSSWFASRPRSWVSASTLTEAPGSICVSTPLRHSCRRGNSLTPISLCDGPLEMQVSSMSTTTTTHTTHAISFSYEGRRQRTSSTSSVQAAKDGAGLLVRRVSRFVELAKGFQNAYVTAALFSVAVSYEAFDEENARRSKATASTDVIARRLPATLKPSGSRASLKDVKLFLQREESTSVSGLCYSTTSPSDPLPEPKYIPLICPFPPTSFSTPPRTILPTPLPYQIHFKPIPKPSRSPFRCQAMGSDEGSNTECYPSASSLPSQPVLPTQITWRIRFVANPAYLRLKALQNIVWSAGGQWEGCARETALGGGRERVVGVAYEGVGRSALGSGIVLTA</sequence>
<feature type="region of interest" description="Disordered" evidence="1">
    <location>
        <begin position="178"/>
        <end position="275"/>
    </location>
</feature>
<feature type="compositionally biased region" description="Basic and acidic residues" evidence="1">
    <location>
        <begin position="295"/>
        <end position="304"/>
    </location>
</feature>
<dbReference type="OrthoDB" id="3270558at2759"/>